<dbReference type="EMBL" id="CP025012">
    <property type="protein sequence ID" value="AUW44589.1"/>
    <property type="molecule type" value="Genomic_DNA"/>
</dbReference>
<dbReference type="AlphaFoldDB" id="A0A2K9ZA44"/>
<reference evidence="2 3" key="1">
    <citation type="submission" date="2017-11" db="EMBL/GenBank/DDBJ databases">
        <title>Complete genome of Rhizobium leguminosarum Norway, an ineffective micro-symbiont.</title>
        <authorList>
            <person name="Hoffrichter A."/>
            <person name="Liang J."/>
            <person name="Brachmann A."/>
            <person name="Marin M."/>
        </authorList>
    </citation>
    <scope>NUCLEOTIDE SEQUENCE [LARGE SCALE GENOMIC DNA]</scope>
    <source>
        <strain evidence="2 3">Norway</strain>
    </source>
</reference>
<gene>
    <name evidence="1" type="ORF">CUJ84_Chr004275</name>
    <name evidence="2" type="ORF">CUJ84_Chr004823</name>
</gene>
<proteinExistence type="predicted"/>
<organism evidence="2 3">
    <name type="scientific">Rhizobium leguminosarum</name>
    <dbReference type="NCBI Taxonomy" id="384"/>
    <lineage>
        <taxon>Bacteria</taxon>
        <taxon>Pseudomonadati</taxon>
        <taxon>Pseudomonadota</taxon>
        <taxon>Alphaproteobacteria</taxon>
        <taxon>Hyphomicrobiales</taxon>
        <taxon>Rhizobiaceae</taxon>
        <taxon>Rhizobium/Agrobacterium group</taxon>
        <taxon>Rhizobium</taxon>
    </lineage>
</organism>
<protein>
    <submittedName>
        <fullName evidence="2">Uncharacterized protein</fullName>
    </submittedName>
</protein>
<accession>A0A2K9ZA44</accession>
<sequence>MDGESSPYRRDRSHRGVLRFDSHLTGAIYVLKSTGRFIPRDKSKTCRKVVLPIPQLP</sequence>
<evidence type="ECO:0000313" key="2">
    <source>
        <dbReference type="EMBL" id="AUW45124.1"/>
    </source>
</evidence>
<evidence type="ECO:0000313" key="1">
    <source>
        <dbReference type="EMBL" id="AUW44589.1"/>
    </source>
</evidence>
<dbReference type="Proteomes" id="UP000238523">
    <property type="component" value="Chromosome"/>
</dbReference>
<evidence type="ECO:0000313" key="3">
    <source>
        <dbReference type="Proteomes" id="UP000238523"/>
    </source>
</evidence>
<name>A0A2K9ZA44_RHILE</name>
<dbReference type="EMBL" id="CP025012">
    <property type="protein sequence ID" value="AUW45124.1"/>
    <property type="molecule type" value="Genomic_DNA"/>
</dbReference>